<organism evidence="9 10">
    <name type="scientific">Paenibacillus nasutitermitis</name>
    <dbReference type="NCBI Taxonomy" id="1652958"/>
    <lineage>
        <taxon>Bacteria</taxon>
        <taxon>Bacillati</taxon>
        <taxon>Bacillota</taxon>
        <taxon>Bacilli</taxon>
        <taxon>Bacillales</taxon>
        <taxon>Paenibacillaceae</taxon>
        <taxon>Paenibacillus</taxon>
    </lineage>
</organism>
<dbReference type="PANTHER" id="PTHR43227:SF11">
    <property type="entry name" value="BLL4140 PROTEIN"/>
    <property type="match status" value="1"/>
</dbReference>
<reference evidence="9" key="2">
    <citation type="submission" date="2020-09" db="EMBL/GenBank/DDBJ databases">
        <authorList>
            <person name="Sun Q."/>
            <person name="Zhou Y."/>
        </authorList>
    </citation>
    <scope>NUCLEOTIDE SEQUENCE</scope>
    <source>
        <strain evidence="9">CGMCC 1.15178</strain>
    </source>
</reference>
<sequence>MEMAGKRGTRKRYTKRQFGLYMMIAPMVVLLFLFSYIPMYGIVIAFQDYFPFTGVSGSKWVGFKHFAYFLTDDTFYYVLKNTLIINFYDIVFGFTAPIVFAILANELMHQPFKRIIQSISYLPNFFSWVVVAGLMQLVLTSDKGGLVNDALHWLFGIGPISFLTDSKLFVPLVVVLDIWKSVGFSAILYFATITNIPSELYEAASIDGASRIRKMYHVTLPGLIPIIVLLFLLKLSTIFTIGFDRIFNLQNPMVYNVSEVISTYVYHVGLQQAQFSLTTAIGLAQSVIGFTLLILSNWLSKRFVGLGLY</sequence>
<dbReference type="SUPFAM" id="SSF161098">
    <property type="entry name" value="MetI-like"/>
    <property type="match status" value="1"/>
</dbReference>
<evidence type="ECO:0000256" key="7">
    <source>
        <dbReference type="RuleBase" id="RU363032"/>
    </source>
</evidence>
<evidence type="ECO:0000256" key="5">
    <source>
        <dbReference type="ARBA" id="ARBA00022989"/>
    </source>
</evidence>
<feature type="transmembrane region" description="Helical" evidence="7">
    <location>
        <begin position="168"/>
        <end position="191"/>
    </location>
</feature>
<feature type="transmembrane region" description="Helical" evidence="7">
    <location>
        <begin position="20"/>
        <end position="46"/>
    </location>
</feature>
<dbReference type="AlphaFoldDB" id="A0A917DWD2"/>
<keyword evidence="5 7" id="KW-1133">Transmembrane helix</keyword>
<comment type="similarity">
    <text evidence="7">Belongs to the binding-protein-dependent transport system permease family.</text>
</comment>
<protein>
    <submittedName>
        <fullName evidence="9">Multiple-sugar transport system permease YteP</fullName>
    </submittedName>
</protein>
<feature type="transmembrane region" description="Helical" evidence="7">
    <location>
        <begin position="83"/>
        <end position="107"/>
    </location>
</feature>
<keyword evidence="4 7" id="KW-0812">Transmembrane</keyword>
<dbReference type="PANTHER" id="PTHR43227">
    <property type="entry name" value="BLL4140 PROTEIN"/>
    <property type="match status" value="1"/>
</dbReference>
<reference evidence="9" key="1">
    <citation type="journal article" date="2014" name="Int. J. Syst. Evol. Microbiol.">
        <title>Complete genome sequence of Corynebacterium casei LMG S-19264T (=DSM 44701T), isolated from a smear-ripened cheese.</title>
        <authorList>
            <consortium name="US DOE Joint Genome Institute (JGI-PGF)"/>
            <person name="Walter F."/>
            <person name="Albersmeier A."/>
            <person name="Kalinowski J."/>
            <person name="Ruckert C."/>
        </authorList>
    </citation>
    <scope>NUCLEOTIDE SEQUENCE</scope>
    <source>
        <strain evidence="9">CGMCC 1.15178</strain>
    </source>
</reference>
<evidence type="ECO:0000256" key="1">
    <source>
        <dbReference type="ARBA" id="ARBA00004651"/>
    </source>
</evidence>
<evidence type="ECO:0000313" key="9">
    <source>
        <dbReference type="EMBL" id="GGD72944.1"/>
    </source>
</evidence>
<accession>A0A917DWD2</accession>
<keyword evidence="6 7" id="KW-0472">Membrane</keyword>
<feature type="transmembrane region" description="Helical" evidence="7">
    <location>
        <begin position="275"/>
        <end position="295"/>
    </location>
</feature>
<evidence type="ECO:0000256" key="6">
    <source>
        <dbReference type="ARBA" id="ARBA00023136"/>
    </source>
</evidence>
<dbReference type="GO" id="GO:0005886">
    <property type="term" value="C:plasma membrane"/>
    <property type="evidence" value="ECO:0007669"/>
    <property type="project" value="UniProtKB-SubCell"/>
</dbReference>
<dbReference type="GO" id="GO:0055085">
    <property type="term" value="P:transmembrane transport"/>
    <property type="evidence" value="ECO:0007669"/>
    <property type="project" value="InterPro"/>
</dbReference>
<dbReference type="CDD" id="cd06261">
    <property type="entry name" value="TM_PBP2"/>
    <property type="match status" value="1"/>
</dbReference>
<feature type="transmembrane region" description="Helical" evidence="7">
    <location>
        <begin position="119"/>
        <end position="139"/>
    </location>
</feature>
<keyword evidence="2 7" id="KW-0813">Transport</keyword>
<name>A0A917DWD2_9BACL</name>
<evidence type="ECO:0000256" key="4">
    <source>
        <dbReference type="ARBA" id="ARBA00022692"/>
    </source>
</evidence>
<dbReference type="Proteomes" id="UP000612456">
    <property type="component" value="Unassembled WGS sequence"/>
</dbReference>
<feature type="transmembrane region" description="Helical" evidence="7">
    <location>
        <begin position="220"/>
        <end position="243"/>
    </location>
</feature>
<keyword evidence="3" id="KW-1003">Cell membrane</keyword>
<evidence type="ECO:0000259" key="8">
    <source>
        <dbReference type="PROSITE" id="PS50928"/>
    </source>
</evidence>
<feature type="domain" description="ABC transmembrane type-1" evidence="8">
    <location>
        <begin position="79"/>
        <end position="296"/>
    </location>
</feature>
<gene>
    <name evidence="9" type="primary">yteP</name>
    <name evidence="9" type="ORF">GCM10010911_33490</name>
</gene>
<keyword evidence="10" id="KW-1185">Reference proteome</keyword>
<dbReference type="PROSITE" id="PS50928">
    <property type="entry name" value="ABC_TM1"/>
    <property type="match status" value="1"/>
</dbReference>
<dbReference type="RefSeq" id="WP_188993057.1">
    <property type="nucleotide sequence ID" value="NZ_BMHP01000002.1"/>
</dbReference>
<evidence type="ECO:0000256" key="2">
    <source>
        <dbReference type="ARBA" id="ARBA00022448"/>
    </source>
</evidence>
<dbReference type="EMBL" id="BMHP01000002">
    <property type="protein sequence ID" value="GGD72944.1"/>
    <property type="molecule type" value="Genomic_DNA"/>
</dbReference>
<dbReference type="Gene3D" id="1.10.3720.10">
    <property type="entry name" value="MetI-like"/>
    <property type="match status" value="1"/>
</dbReference>
<dbReference type="InterPro" id="IPR000515">
    <property type="entry name" value="MetI-like"/>
</dbReference>
<comment type="subcellular location">
    <subcellularLocation>
        <location evidence="1 7">Cell membrane</location>
        <topology evidence="1 7">Multi-pass membrane protein</topology>
    </subcellularLocation>
</comment>
<dbReference type="InterPro" id="IPR035906">
    <property type="entry name" value="MetI-like_sf"/>
</dbReference>
<dbReference type="InterPro" id="IPR050809">
    <property type="entry name" value="UgpAE/MalFG_permease"/>
</dbReference>
<evidence type="ECO:0000256" key="3">
    <source>
        <dbReference type="ARBA" id="ARBA00022475"/>
    </source>
</evidence>
<evidence type="ECO:0000313" key="10">
    <source>
        <dbReference type="Proteomes" id="UP000612456"/>
    </source>
</evidence>
<proteinExistence type="inferred from homology"/>
<comment type="caution">
    <text evidence="9">The sequence shown here is derived from an EMBL/GenBank/DDBJ whole genome shotgun (WGS) entry which is preliminary data.</text>
</comment>
<dbReference type="Pfam" id="PF00528">
    <property type="entry name" value="BPD_transp_1"/>
    <property type="match status" value="1"/>
</dbReference>